<protein>
    <recommendedName>
        <fullName evidence="3">Nucleotidyltransferase family protein</fullName>
    </recommendedName>
</protein>
<dbReference type="Gene3D" id="3.30.460.40">
    <property type="match status" value="1"/>
</dbReference>
<comment type="caution">
    <text evidence="1">The sequence shown here is derived from an EMBL/GenBank/DDBJ whole genome shotgun (WGS) entry which is preliminary data.</text>
</comment>
<dbReference type="Proteomes" id="UP000178526">
    <property type="component" value="Unassembled WGS sequence"/>
</dbReference>
<dbReference type="Pfam" id="PF14907">
    <property type="entry name" value="NTP_transf_5"/>
    <property type="match status" value="1"/>
</dbReference>
<organism evidence="1 2">
    <name type="scientific">Candidatus Schekmanbacteria bacterium GWA2_38_11</name>
    <dbReference type="NCBI Taxonomy" id="1817876"/>
    <lineage>
        <taxon>Bacteria</taxon>
        <taxon>Candidatus Schekmaniibacteriota</taxon>
    </lineage>
</organism>
<dbReference type="EMBL" id="MGDB01000103">
    <property type="protein sequence ID" value="OGL40276.1"/>
    <property type="molecule type" value="Genomic_DNA"/>
</dbReference>
<evidence type="ECO:0000313" key="2">
    <source>
        <dbReference type="Proteomes" id="UP000178526"/>
    </source>
</evidence>
<dbReference type="InterPro" id="IPR039498">
    <property type="entry name" value="NTP_transf_5"/>
</dbReference>
<reference evidence="1 2" key="1">
    <citation type="journal article" date="2016" name="Nat. Commun.">
        <title>Thousands of microbial genomes shed light on interconnected biogeochemical processes in an aquifer system.</title>
        <authorList>
            <person name="Anantharaman K."/>
            <person name="Brown C.T."/>
            <person name="Hug L.A."/>
            <person name="Sharon I."/>
            <person name="Castelle C.J."/>
            <person name="Probst A.J."/>
            <person name="Thomas B.C."/>
            <person name="Singh A."/>
            <person name="Wilkins M.J."/>
            <person name="Karaoz U."/>
            <person name="Brodie E.L."/>
            <person name="Williams K.H."/>
            <person name="Hubbard S.S."/>
            <person name="Banfield J.F."/>
        </authorList>
    </citation>
    <scope>NUCLEOTIDE SEQUENCE [LARGE SCALE GENOMIC DNA]</scope>
</reference>
<evidence type="ECO:0008006" key="3">
    <source>
        <dbReference type="Google" id="ProtNLM"/>
    </source>
</evidence>
<sequence length="414" mass="48071">MDKNHFTNISLSNQLILLCSRIKVDKNEKDNFEKIIESEGFSWEEILNNAFRNNILPFVYFHLKNFGLLSKAPAEVKEKFEKFYHFNTARNAWILLSLEKIAETFNHQGIPFILIQGSSLLADVYKNPSLRYLSDIDILIKENDSDGIEDILSPIGWKMSDYPADKSWCLNNLNHLPLFFRPDEPVPLEIHFKLSYPEGTREGGSEWIWEKTGKGKIRSLEVVIPLPENMILHLSMHIFKKSHINDLTILLRHCCDISAILERYSGKGIDIDGLVLTASKERLSDVLYHSIKVTHSVIKENLLERIIEKISPEVSTDVKDFSEFVSQCLSRADRSGKVLLDGWGSFFSQKGAVNKITFFFKHLFPSLDLMEDYYGVSKLKKRIYFYYLLRPFLLAGKFTWKRIVMSYRISKVKR</sequence>
<gene>
    <name evidence="1" type="ORF">A2042_02450</name>
</gene>
<proteinExistence type="predicted"/>
<evidence type="ECO:0000313" key="1">
    <source>
        <dbReference type="EMBL" id="OGL40276.1"/>
    </source>
</evidence>
<accession>A0A1F7RFD6</accession>
<dbReference type="AlphaFoldDB" id="A0A1F7RFD6"/>
<name>A0A1F7RFD6_9BACT</name>